<dbReference type="Proteomes" id="UP001210211">
    <property type="component" value="Unassembled WGS sequence"/>
</dbReference>
<keyword evidence="3" id="KW-0328">Glycosyltransferase</keyword>
<keyword evidence="4" id="KW-0808">Transferase</keyword>
<feature type="region of interest" description="Disordered" evidence="6">
    <location>
        <begin position="245"/>
        <end position="283"/>
    </location>
</feature>
<reference evidence="9 10" key="1">
    <citation type="journal article" date="2022" name="Cell">
        <title>Repeat-based holocentromeres influence genome architecture and karyotype evolution.</title>
        <authorList>
            <person name="Hofstatter P.G."/>
            <person name="Thangavel G."/>
            <person name="Lux T."/>
            <person name="Neumann P."/>
            <person name="Vondrak T."/>
            <person name="Novak P."/>
            <person name="Zhang M."/>
            <person name="Costa L."/>
            <person name="Castellani M."/>
            <person name="Scott A."/>
            <person name="Toegelov H."/>
            <person name="Fuchs J."/>
            <person name="Mata-Sucre Y."/>
            <person name="Dias Y."/>
            <person name="Vanzela A.L.L."/>
            <person name="Huettel B."/>
            <person name="Almeida C.C.S."/>
            <person name="Simkova H."/>
            <person name="Souza G."/>
            <person name="Pedrosa-Harand A."/>
            <person name="Macas J."/>
            <person name="Mayer K.F.X."/>
            <person name="Houben A."/>
            <person name="Marques A."/>
        </authorList>
    </citation>
    <scope>NUCLEOTIDE SEQUENCE [LARGE SCALE GENOMIC DNA]</scope>
    <source>
        <strain evidence="9">RhyTen1mFocal</strain>
    </source>
</reference>
<feature type="domain" description="Glycosyltransferase 61 catalytic" evidence="8">
    <location>
        <begin position="425"/>
        <end position="602"/>
    </location>
</feature>
<dbReference type="GO" id="GO:0000139">
    <property type="term" value="C:Golgi membrane"/>
    <property type="evidence" value="ECO:0007669"/>
    <property type="project" value="UniProtKB-SubCell"/>
</dbReference>
<keyword evidence="7" id="KW-1133">Transmembrane helix</keyword>
<dbReference type="GO" id="GO:0016763">
    <property type="term" value="F:pentosyltransferase activity"/>
    <property type="evidence" value="ECO:0007669"/>
    <property type="project" value="UniProtKB-ARBA"/>
</dbReference>
<evidence type="ECO:0000256" key="1">
    <source>
        <dbReference type="ARBA" id="ARBA00004323"/>
    </source>
</evidence>
<evidence type="ECO:0000256" key="6">
    <source>
        <dbReference type="SAM" id="MobiDB-lite"/>
    </source>
</evidence>
<dbReference type="InterPro" id="IPR049625">
    <property type="entry name" value="Glyco_transf_61_cat"/>
</dbReference>
<dbReference type="Pfam" id="PF04577">
    <property type="entry name" value="Glyco_transf_61"/>
    <property type="match status" value="1"/>
</dbReference>
<dbReference type="AlphaFoldDB" id="A0AAD6ETR3"/>
<organism evidence="9 10">
    <name type="scientific">Rhynchospora tenuis</name>
    <dbReference type="NCBI Taxonomy" id="198213"/>
    <lineage>
        <taxon>Eukaryota</taxon>
        <taxon>Viridiplantae</taxon>
        <taxon>Streptophyta</taxon>
        <taxon>Embryophyta</taxon>
        <taxon>Tracheophyta</taxon>
        <taxon>Spermatophyta</taxon>
        <taxon>Magnoliopsida</taxon>
        <taxon>Liliopsida</taxon>
        <taxon>Poales</taxon>
        <taxon>Cyperaceae</taxon>
        <taxon>Cyperoideae</taxon>
        <taxon>Rhynchosporeae</taxon>
        <taxon>Rhynchospora</taxon>
    </lineage>
</organism>
<evidence type="ECO:0000256" key="4">
    <source>
        <dbReference type="ARBA" id="ARBA00022679"/>
    </source>
</evidence>
<dbReference type="PANTHER" id="PTHR20961">
    <property type="entry name" value="GLYCOSYLTRANSFERASE"/>
    <property type="match status" value="1"/>
</dbReference>
<comment type="pathway">
    <text evidence="2">Glycan metabolism.</text>
</comment>
<proteinExistence type="predicted"/>
<evidence type="ECO:0000259" key="8">
    <source>
        <dbReference type="Pfam" id="PF04577"/>
    </source>
</evidence>
<keyword evidence="5" id="KW-0325">Glycoprotein</keyword>
<feature type="transmembrane region" description="Helical" evidence="7">
    <location>
        <begin position="21"/>
        <end position="40"/>
    </location>
</feature>
<keyword evidence="10" id="KW-1185">Reference proteome</keyword>
<evidence type="ECO:0000256" key="7">
    <source>
        <dbReference type="SAM" id="Phobius"/>
    </source>
</evidence>
<name>A0AAD6ETR3_9POAL</name>
<feature type="region of interest" description="Disordered" evidence="6">
    <location>
        <begin position="196"/>
        <end position="217"/>
    </location>
</feature>
<keyword evidence="7" id="KW-0812">Transmembrane</keyword>
<comment type="subcellular location">
    <subcellularLocation>
        <location evidence="1">Golgi apparatus membrane</location>
        <topology evidence="1">Single-pass type II membrane protein</topology>
    </subcellularLocation>
</comment>
<keyword evidence="7" id="KW-0472">Membrane</keyword>
<sequence>MRGGDRSKYAARNVRHESQRIRIVLITMGCFLMTMTFILSTKPGAVSIDNSKSDAAESFAPPKTPKPQDNIELQIAQIREDVQSNRAEPQIKPPKETTNFGAVAVDLESLVNHNREDWQLEKAKTEIKPIEQNKIFGDIDSVTVTGDAEPKSDTEKFVFNEAGRDIEFGKVVEEHSEKNTDFQTTLIDFTNFEEKKNEHTQLGNEENKEKNSADVKAKPAQIPTLLDRFNDNQVKVKPIDLEELVDGEKKENDNGKTEADFPAVLDRFNEDPAQPKPKESDSEKFVEQWFVTNPHKTEETTSSIQIETAREIPISSSLQCDFTDFRSDTCNLEGDIRIHANSSTIYFVDPTGSSNQFYNIKPYPRKGDELCYHRVQEFNVTSRKEAPQCTQTSDVPAILFSIGGYTGNIFHDFSDVIMPLFTISRPLNGKVQFLMTNTQTWWLIKYDKILKALSNFEPIRLDVEETNNKVHCFKHVIVGLVAHRELIIEPLRNPNHYSTQDFTRFLRQIFPLEREAPTQLGEVPLEKPRMLIISRARSRMITNLHQVVNLGQDLGFEVLVQETDVGNDIIKFGQLINSCDVMIGVHGAGLTNEMFLPPNGTLIQIVPYGGLDWIGQMDYGDPAIAMGLNYIQYSIALEESSLLEKYGRDNEILKNPIEFHKRGFGFIHEFFMNGQNITINLNRFRNVLITTLDKLTY</sequence>
<evidence type="ECO:0000256" key="5">
    <source>
        <dbReference type="ARBA" id="ARBA00023180"/>
    </source>
</evidence>
<gene>
    <name evidence="9" type="ORF">LUZ61_004454</name>
</gene>
<dbReference type="PANTHER" id="PTHR20961:SF17">
    <property type="entry name" value="OS01G0118400 PROTEIN"/>
    <property type="match status" value="1"/>
</dbReference>
<comment type="caution">
    <text evidence="9">The sequence shown here is derived from an EMBL/GenBank/DDBJ whole genome shotgun (WGS) entry which is preliminary data.</text>
</comment>
<dbReference type="InterPro" id="IPR007657">
    <property type="entry name" value="Glycosyltransferase_61"/>
</dbReference>
<evidence type="ECO:0000256" key="3">
    <source>
        <dbReference type="ARBA" id="ARBA00022676"/>
    </source>
</evidence>
<evidence type="ECO:0000256" key="2">
    <source>
        <dbReference type="ARBA" id="ARBA00004881"/>
    </source>
</evidence>
<protein>
    <recommendedName>
        <fullName evidence="8">Glycosyltransferase 61 catalytic domain-containing protein</fullName>
    </recommendedName>
</protein>
<accession>A0AAD6ETR3</accession>
<dbReference type="EMBL" id="JAMRDG010000001">
    <property type="protein sequence ID" value="KAJ3700749.1"/>
    <property type="molecule type" value="Genomic_DNA"/>
</dbReference>
<feature type="compositionally biased region" description="Basic and acidic residues" evidence="6">
    <location>
        <begin position="246"/>
        <end position="259"/>
    </location>
</feature>
<evidence type="ECO:0000313" key="9">
    <source>
        <dbReference type="EMBL" id="KAJ3700749.1"/>
    </source>
</evidence>
<evidence type="ECO:0000313" key="10">
    <source>
        <dbReference type="Proteomes" id="UP001210211"/>
    </source>
</evidence>